<keyword evidence="2" id="KW-1185">Reference proteome</keyword>
<organism evidence="1 2">
    <name type="scientific">Symbiodinium necroappetens</name>
    <dbReference type="NCBI Taxonomy" id="1628268"/>
    <lineage>
        <taxon>Eukaryota</taxon>
        <taxon>Sar</taxon>
        <taxon>Alveolata</taxon>
        <taxon>Dinophyceae</taxon>
        <taxon>Suessiales</taxon>
        <taxon>Symbiodiniaceae</taxon>
        <taxon>Symbiodinium</taxon>
    </lineage>
</organism>
<sequence length="159" mass="17495">MQVGHLLQAHLLLPEADAGTETVDTPFEAAEGQEEAAPKPTVSKEELMQRAAAELPPMTNLGPSGHVWELTEEEAAWQNVGHREGMRLVDASRHMPLQFQVLPAAVATGRVPDGLEDTEVRKWVKQRFGKHAPVHRMAIILLTGKPPGMEENRRDSDTA</sequence>
<dbReference type="EMBL" id="CAJNJA010011319">
    <property type="protein sequence ID" value="CAE7270331.1"/>
    <property type="molecule type" value="Genomic_DNA"/>
</dbReference>
<accession>A0A812MZ82</accession>
<dbReference type="Proteomes" id="UP000601435">
    <property type="component" value="Unassembled WGS sequence"/>
</dbReference>
<proteinExistence type="predicted"/>
<comment type="caution">
    <text evidence="1">The sequence shown here is derived from an EMBL/GenBank/DDBJ whole genome shotgun (WGS) entry which is preliminary data.</text>
</comment>
<gene>
    <name evidence="1" type="primary">Scn11a</name>
    <name evidence="1" type="ORF">SNEC2469_LOCUS6461</name>
</gene>
<evidence type="ECO:0000313" key="1">
    <source>
        <dbReference type="EMBL" id="CAE7270331.1"/>
    </source>
</evidence>
<evidence type="ECO:0000313" key="2">
    <source>
        <dbReference type="Proteomes" id="UP000601435"/>
    </source>
</evidence>
<name>A0A812MZ82_9DINO</name>
<dbReference type="OrthoDB" id="10467393at2759"/>
<protein>
    <submittedName>
        <fullName evidence="1">Scn11a protein</fullName>
    </submittedName>
</protein>
<dbReference type="AlphaFoldDB" id="A0A812MZ82"/>
<reference evidence="1" key="1">
    <citation type="submission" date="2021-02" db="EMBL/GenBank/DDBJ databases">
        <authorList>
            <person name="Dougan E. K."/>
            <person name="Rhodes N."/>
            <person name="Thang M."/>
            <person name="Chan C."/>
        </authorList>
    </citation>
    <scope>NUCLEOTIDE SEQUENCE</scope>
</reference>